<accession>A0AAQ3S9F5</accession>
<protein>
    <submittedName>
        <fullName evidence="2">Uncharacterized protein</fullName>
    </submittedName>
</protein>
<name>A0AAQ3S9F5_VIGMU</name>
<organism evidence="2 3">
    <name type="scientific">Vigna mungo</name>
    <name type="common">Black gram</name>
    <name type="synonym">Phaseolus mungo</name>
    <dbReference type="NCBI Taxonomy" id="3915"/>
    <lineage>
        <taxon>Eukaryota</taxon>
        <taxon>Viridiplantae</taxon>
        <taxon>Streptophyta</taxon>
        <taxon>Embryophyta</taxon>
        <taxon>Tracheophyta</taxon>
        <taxon>Spermatophyta</taxon>
        <taxon>Magnoliopsida</taxon>
        <taxon>eudicotyledons</taxon>
        <taxon>Gunneridae</taxon>
        <taxon>Pentapetalae</taxon>
        <taxon>rosids</taxon>
        <taxon>fabids</taxon>
        <taxon>Fabales</taxon>
        <taxon>Fabaceae</taxon>
        <taxon>Papilionoideae</taxon>
        <taxon>50 kb inversion clade</taxon>
        <taxon>NPAAA clade</taxon>
        <taxon>indigoferoid/millettioid clade</taxon>
        <taxon>Phaseoleae</taxon>
        <taxon>Vigna</taxon>
    </lineage>
</organism>
<gene>
    <name evidence="2" type="ORF">V8G54_008685</name>
</gene>
<dbReference type="EMBL" id="CP144699">
    <property type="protein sequence ID" value="WVZ21363.1"/>
    <property type="molecule type" value="Genomic_DNA"/>
</dbReference>
<dbReference type="Pfam" id="PF12527">
    <property type="entry name" value="DUF3727"/>
    <property type="match status" value="1"/>
</dbReference>
<reference evidence="2 3" key="1">
    <citation type="journal article" date="2023" name="Life. Sci Alliance">
        <title>Evolutionary insights into 3D genome organization and epigenetic landscape of Vigna mungo.</title>
        <authorList>
            <person name="Junaid A."/>
            <person name="Singh B."/>
            <person name="Bhatia S."/>
        </authorList>
    </citation>
    <scope>NUCLEOTIDE SEQUENCE [LARGE SCALE GENOMIC DNA]</scope>
    <source>
        <strain evidence="2">Urdbean</strain>
    </source>
</reference>
<proteinExistence type="predicted"/>
<feature type="compositionally biased region" description="Polar residues" evidence="1">
    <location>
        <begin position="86"/>
        <end position="95"/>
    </location>
</feature>
<keyword evidence="3" id="KW-1185">Reference proteome</keyword>
<dbReference type="PANTHER" id="PTHR36061:SF4">
    <property type="entry name" value="DUF3727 FAMILY PROTEIN"/>
    <property type="match status" value="1"/>
</dbReference>
<evidence type="ECO:0000256" key="1">
    <source>
        <dbReference type="SAM" id="MobiDB-lite"/>
    </source>
</evidence>
<dbReference type="AlphaFoldDB" id="A0AAQ3S9F5"/>
<evidence type="ECO:0000313" key="3">
    <source>
        <dbReference type="Proteomes" id="UP001374535"/>
    </source>
</evidence>
<sequence length="385" mass="42998">MQIFTEEMATTTFNALPSSLRLELPFLLPSKLNKVGFPSFSLPNPTLRPVICRASESSTVPPKKRSSNNRNSKNNNKKKKNSKSKAITTDSNSVYNLAPLPPLPTSLPKPPAGFVVDERGKVLSASMERLATLVDPANNLSLECVVRREFTSSQGDDCLLLCPADMPVQIVRHTPDGWSDVSDEELESILPAATYALAKIHLYLVNSGYVYTVIQPVVDFVIRKRTYLTFIQARNSFFFYDKGDNLPTEGVEIVNFSVEEAYYMIYTPSDPLLFVAVKDQNGILQIADDVSWHLTLATEFGRYFLCQIPWLPNTLTLYLSISVPKFRGREIKFRISGLGEIANLNFCEQELLEDPAITSAIDEETEFNALVEEEAALLDGILGER</sequence>
<feature type="region of interest" description="Disordered" evidence="1">
    <location>
        <begin position="54"/>
        <end position="104"/>
    </location>
</feature>
<dbReference type="Proteomes" id="UP001374535">
    <property type="component" value="Chromosome 2"/>
</dbReference>
<evidence type="ECO:0000313" key="2">
    <source>
        <dbReference type="EMBL" id="WVZ21363.1"/>
    </source>
</evidence>
<dbReference type="InterPro" id="IPR022203">
    <property type="entry name" value="DUF3727"/>
</dbReference>
<dbReference type="PANTHER" id="PTHR36061">
    <property type="match status" value="1"/>
</dbReference>